<accession>A0ABT2UF97</accession>
<dbReference type="PANTHER" id="PTHR34047:SF8">
    <property type="entry name" value="PROTEIN YKFC"/>
    <property type="match status" value="1"/>
</dbReference>
<dbReference type="EC" id="2.7.7.49" evidence="2"/>
<protein>
    <submittedName>
        <fullName evidence="2">Group II intron reverse transcriptase/maturase</fullName>
        <ecNumber evidence="2">2.7.7.49</ecNumber>
    </submittedName>
</protein>
<dbReference type="InterPro" id="IPR030931">
    <property type="entry name" value="Group_II_RT_mat"/>
</dbReference>
<dbReference type="CDD" id="cd01651">
    <property type="entry name" value="RT_G2_intron"/>
    <property type="match status" value="1"/>
</dbReference>
<dbReference type="InterPro" id="IPR043502">
    <property type="entry name" value="DNA/RNA_pol_sf"/>
</dbReference>
<evidence type="ECO:0000313" key="3">
    <source>
        <dbReference type="Proteomes" id="UP001652445"/>
    </source>
</evidence>
<evidence type="ECO:0000259" key="1">
    <source>
        <dbReference type="PROSITE" id="PS50878"/>
    </source>
</evidence>
<feature type="domain" description="Reverse transcriptase" evidence="1">
    <location>
        <begin position="70"/>
        <end position="355"/>
    </location>
</feature>
<evidence type="ECO:0000313" key="2">
    <source>
        <dbReference type="EMBL" id="MCU6793323.1"/>
    </source>
</evidence>
<organism evidence="2 3">
    <name type="scientific">Paenibacillus baimaensis</name>
    <dbReference type="NCBI Taxonomy" id="2982185"/>
    <lineage>
        <taxon>Bacteria</taxon>
        <taxon>Bacillati</taxon>
        <taxon>Bacillota</taxon>
        <taxon>Bacilli</taxon>
        <taxon>Bacillales</taxon>
        <taxon>Paenibacillaceae</taxon>
        <taxon>Paenibacillus</taxon>
    </lineage>
</organism>
<reference evidence="2 3" key="1">
    <citation type="submission" date="2022-09" db="EMBL/GenBank/DDBJ databases">
        <authorList>
            <person name="Han X.L."/>
            <person name="Wang Q."/>
            <person name="Lu T."/>
        </authorList>
    </citation>
    <scope>NUCLEOTIDE SEQUENCE [LARGE SCALE GENOMIC DNA]</scope>
    <source>
        <strain evidence="2 3">WQ 127069</strain>
    </source>
</reference>
<dbReference type="SUPFAM" id="SSF56672">
    <property type="entry name" value="DNA/RNA polymerases"/>
    <property type="match status" value="1"/>
</dbReference>
<dbReference type="InterPro" id="IPR000477">
    <property type="entry name" value="RT_dom"/>
</dbReference>
<dbReference type="PROSITE" id="PS50878">
    <property type="entry name" value="RT_POL"/>
    <property type="match status" value="1"/>
</dbReference>
<keyword evidence="2" id="KW-0548">Nucleotidyltransferase</keyword>
<keyword evidence="3" id="KW-1185">Reference proteome</keyword>
<dbReference type="PANTHER" id="PTHR34047">
    <property type="entry name" value="NUCLEAR INTRON MATURASE 1, MITOCHONDRIAL-RELATED"/>
    <property type="match status" value="1"/>
</dbReference>
<dbReference type="InterPro" id="IPR051083">
    <property type="entry name" value="GrpII_Intron_Splice-Mob/Def"/>
</dbReference>
<dbReference type="EMBL" id="JAOQIO010000044">
    <property type="protein sequence ID" value="MCU6793323.1"/>
    <property type="molecule type" value="Genomic_DNA"/>
</dbReference>
<dbReference type="InterPro" id="IPR024937">
    <property type="entry name" value="Domain_X"/>
</dbReference>
<proteinExistence type="predicted"/>
<dbReference type="NCBIfam" id="TIGR04416">
    <property type="entry name" value="group_II_RT_mat"/>
    <property type="match status" value="1"/>
</dbReference>
<gene>
    <name evidence="2" type="primary">ltrA</name>
    <name evidence="2" type="ORF">OB236_14510</name>
</gene>
<name>A0ABT2UF97_9BACL</name>
<dbReference type="Proteomes" id="UP001652445">
    <property type="component" value="Unassembled WGS sequence"/>
</dbReference>
<dbReference type="Pfam" id="PF21368">
    <property type="entry name" value="AI2M-like_HNH"/>
    <property type="match status" value="1"/>
</dbReference>
<dbReference type="Pfam" id="PF00078">
    <property type="entry name" value="RVT_1"/>
    <property type="match status" value="1"/>
</dbReference>
<keyword evidence="2" id="KW-0808">Transferase</keyword>
<dbReference type="InterPro" id="IPR049030">
    <property type="entry name" value="AI2M-like_HNH"/>
</dbReference>
<sequence length="618" mass="71467">MQSAEAILTILSHKSAEKPNFRFDRIYRHLFNPDLYLAAYANIHQKQGNMTAGVTDETIDGFNMNKVYGLINELRQESYYPKPVRRTHIPKKSGKLRPLGIPTFTDKLVQEVMRMLLEAIFEPTFLDSSHGFRLNRSCHTSLHRIKETCRGASWVIEGDIKGFFDNIDHSVLLNAISKRISDGRFLELIRRFLKAGYWEFKQVHNSLSGTPQGGIISPILANIFLHELDIFMKEKCKEYTWGTDKTYRKKNPVYQSLKDKRKRAVKKGDMEAADEFLMQMRLLPSIDHDSFNIVKYTRYADDFVVFIWGKKELAYRLKGQIKNFLADSLKLELNNEKTLVTNLSTDRVRFLGYEMTKVTDTSVLTKVGRTKTRSSSGAIQLLVPKDVINDKIKPFSQFGKPTHFSARMNHPVLDILMMFNSEIRGLYNYYSLATDVGKKLGKFKYFHYFSLLKTIARKEDRSLAKVIQAYGINVKRKVGTGTRNIFGVKYSTNKGDKTQTYFNDPLKKKDLPVPGVSEAPVFRTYSSHRPIIDRLNANRCELCEIESMNRSDFEVHHVRKLKDIKKKYLKRGKVAPRWVIEMCAIRRKTLIVCKKCHHDIHNGTLTRGLKPHKKVSAK</sequence>
<keyword evidence="2" id="KW-0695">RNA-directed DNA polymerase</keyword>
<comment type="caution">
    <text evidence="2">The sequence shown here is derived from an EMBL/GenBank/DDBJ whole genome shotgun (WGS) entry which is preliminary data.</text>
</comment>
<dbReference type="RefSeq" id="WP_262684627.1">
    <property type="nucleotide sequence ID" value="NZ_JAOQIO010000044.1"/>
</dbReference>
<dbReference type="Pfam" id="PF01348">
    <property type="entry name" value="Intron_maturas2"/>
    <property type="match status" value="1"/>
</dbReference>
<dbReference type="GO" id="GO:0003964">
    <property type="term" value="F:RNA-directed DNA polymerase activity"/>
    <property type="evidence" value="ECO:0007669"/>
    <property type="project" value="UniProtKB-KW"/>
</dbReference>